<name>A0A379FNN3_PRORE</name>
<evidence type="ECO:0000313" key="1">
    <source>
        <dbReference type="EMBL" id="SUC30370.1"/>
    </source>
</evidence>
<protein>
    <submittedName>
        <fullName evidence="1">Twin-argninine leader-binding protein DmsD</fullName>
    </submittedName>
</protein>
<gene>
    <name evidence="1" type="ORF">NCTC11801_01296</name>
</gene>
<sequence>MEQKLLADFSLCAQTLGALFYYDPSDARVNKLIDLFTTSEWLAEWPFTPGL</sequence>
<dbReference type="EMBL" id="UGTZ01000001">
    <property type="protein sequence ID" value="SUC30370.1"/>
    <property type="molecule type" value="Genomic_DNA"/>
</dbReference>
<accession>A0A379FNN3</accession>
<dbReference type="InterPro" id="IPR036411">
    <property type="entry name" value="TorD-like_sf"/>
</dbReference>
<organism evidence="1 2">
    <name type="scientific">Providencia rettgeri</name>
    <dbReference type="NCBI Taxonomy" id="587"/>
    <lineage>
        <taxon>Bacteria</taxon>
        <taxon>Pseudomonadati</taxon>
        <taxon>Pseudomonadota</taxon>
        <taxon>Gammaproteobacteria</taxon>
        <taxon>Enterobacterales</taxon>
        <taxon>Morganellaceae</taxon>
        <taxon>Providencia</taxon>
    </lineage>
</organism>
<reference evidence="1 2" key="1">
    <citation type="submission" date="2018-06" db="EMBL/GenBank/DDBJ databases">
        <authorList>
            <consortium name="Pathogen Informatics"/>
            <person name="Doyle S."/>
        </authorList>
    </citation>
    <scope>NUCLEOTIDE SEQUENCE [LARGE SCALE GENOMIC DNA]</scope>
    <source>
        <strain evidence="1 2">NCTC11801</strain>
    </source>
</reference>
<dbReference type="SUPFAM" id="SSF89155">
    <property type="entry name" value="TorD-like"/>
    <property type="match status" value="1"/>
</dbReference>
<evidence type="ECO:0000313" key="2">
    <source>
        <dbReference type="Proteomes" id="UP000254208"/>
    </source>
</evidence>
<dbReference type="Proteomes" id="UP000254208">
    <property type="component" value="Unassembled WGS sequence"/>
</dbReference>
<dbReference type="AlphaFoldDB" id="A0A379FNN3"/>
<dbReference type="Gene3D" id="1.10.3480.10">
    <property type="entry name" value="TorD-like"/>
    <property type="match status" value="1"/>
</dbReference>
<proteinExistence type="predicted"/>